<dbReference type="PRINTS" id="PR00469">
    <property type="entry name" value="PNDRDTASEII"/>
</dbReference>
<evidence type="ECO:0000256" key="1">
    <source>
        <dbReference type="ARBA" id="ARBA00022630"/>
    </source>
</evidence>
<sequence>MTKLTLFGSPDAPELYPLRDFLQRSVVQYDWVDATADPTALPAGLRQAYAAGQRVPAIAFPDGQLLLNPTVQEVAQHLGWINKPSRQEYDLSIYGAGPAGLSAAVYAASEGLHTVLIEREAIGGQAGTSSLIENYMGFPEGIAGAELAERARQQARRFGVDILLLREGVKATFYNHRIHVDLASGDQLVARANICATGVEYAKLSLPNETQFFNKGLYYGAGASEAMFCRGKDVFVVGGGNSAGQAASYFAGFARKVYMVIRKGNLAATLSDYLVKRVTTTPNVEILYHATVQELAGHQVLEGIKLANSQDGTTTWHEAGKLFICIGGQPNTDWARETAIIRDPKGYLITGPDLVGRPSFPACWPLVRPPYHLETSVPGSFAAGDVRLNSVKRVASAVGEGAMAVTLVHKYLAEQDKMAG</sequence>
<dbReference type="Gene3D" id="3.50.50.60">
    <property type="entry name" value="FAD/NAD(P)-binding domain"/>
    <property type="match status" value="2"/>
</dbReference>
<dbReference type="Proteomes" id="UP000317646">
    <property type="component" value="Unassembled WGS sequence"/>
</dbReference>
<comment type="caution">
    <text evidence="4">The sequence shown here is derived from an EMBL/GenBank/DDBJ whole genome shotgun (WGS) entry which is preliminary data.</text>
</comment>
<dbReference type="Gene3D" id="3.40.30.10">
    <property type="entry name" value="Glutaredoxin"/>
    <property type="match status" value="1"/>
</dbReference>
<dbReference type="GO" id="GO:0016491">
    <property type="term" value="F:oxidoreductase activity"/>
    <property type="evidence" value="ECO:0007669"/>
    <property type="project" value="UniProtKB-KW"/>
</dbReference>
<dbReference type="PANTHER" id="PTHR48105">
    <property type="entry name" value="THIOREDOXIN REDUCTASE 1-RELATED-RELATED"/>
    <property type="match status" value="1"/>
</dbReference>
<reference evidence="4 5" key="1">
    <citation type="journal article" date="2019" name="Environ. Microbiol.">
        <title>Species interactions and distinct microbial communities in high Arctic permafrost affected cryosols are associated with the CH4 and CO2 gas fluxes.</title>
        <authorList>
            <person name="Altshuler I."/>
            <person name="Hamel J."/>
            <person name="Turney S."/>
            <person name="Magnuson E."/>
            <person name="Levesque R."/>
            <person name="Greer C."/>
            <person name="Whyte L.G."/>
        </authorList>
    </citation>
    <scope>NUCLEOTIDE SEQUENCE [LARGE SCALE GENOMIC DNA]</scope>
    <source>
        <strain evidence="4 5">S9.2P</strain>
    </source>
</reference>
<evidence type="ECO:0000256" key="2">
    <source>
        <dbReference type="ARBA" id="ARBA00023002"/>
    </source>
</evidence>
<evidence type="ECO:0000313" key="5">
    <source>
        <dbReference type="Proteomes" id="UP000317646"/>
    </source>
</evidence>
<dbReference type="RefSeq" id="WP_140466949.1">
    <property type="nucleotide sequence ID" value="NZ_RCYZ01000004.1"/>
</dbReference>
<keyword evidence="2" id="KW-0560">Oxidoreductase</keyword>
<dbReference type="InterPro" id="IPR050097">
    <property type="entry name" value="Ferredoxin-NADP_redctase_2"/>
</dbReference>
<dbReference type="SUPFAM" id="SSF51905">
    <property type="entry name" value="FAD/NAD(P)-binding domain"/>
    <property type="match status" value="1"/>
</dbReference>
<keyword evidence="1" id="KW-0285">Flavoprotein</keyword>
<evidence type="ECO:0000259" key="3">
    <source>
        <dbReference type="Pfam" id="PF07992"/>
    </source>
</evidence>
<dbReference type="InterPro" id="IPR036188">
    <property type="entry name" value="FAD/NAD-bd_sf"/>
</dbReference>
<dbReference type="OrthoDB" id="109585at2"/>
<gene>
    <name evidence="4" type="ORF">EAH73_12335</name>
</gene>
<organism evidence="4 5">
    <name type="scientific">Hymenobacter nivis</name>
    <dbReference type="NCBI Taxonomy" id="1850093"/>
    <lineage>
        <taxon>Bacteria</taxon>
        <taxon>Pseudomonadati</taxon>
        <taxon>Bacteroidota</taxon>
        <taxon>Cytophagia</taxon>
        <taxon>Cytophagales</taxon>
        <taxon>Hymenobacteraceae</taxon>
        <taxon>Hymenobacter</taxon>
    </lineage>
</organism>
<accession>A0A502GUU3</accession>
<dbReference type="InterPro" id="IPR023753">
    <property type="entry name" value="FAD/NAD-binding_dom"/>
</dbReference>
<dbReference type="Pfam" id="PF07992">
    <property type="entry name" value="Pyr_redox_2"/>
    <property type="match status" value="1"/>
</dbReference>
<keyword evidence="5" id="KW-1185">Reference proteome</keyword>
<dbReference type="EMBL" id="RCYZ01000004">
    <property type="protein sequence ID" value="TPG66147.1"/>
    <property type="molecule type" value="Genomic_DNA"/>
</dbReference>
<name>A0A502GUU3_9BACT</name>
<protein>
    <submittedName>
        <fullName evidence="4">FAD-dependent oxidoreductase</fullName>
    </submittedName>
</protein>
<dbReference type="AlphaFoldDB" id="A0A502GUU3"/>
<proteinExistence type="predicted"/>
<feature type="domain" description="FAD/NAD(P)-binding" evidence="3">
    <location>
        <begin position="90"/>
        <end position="401"/>
    </location>
</feature>
<evidence type="ECO:0000313" key="4">
    <source>
        <dbReference type="EMBL" id="TPG66147.1"/>
    </source>
</evidence>
<dbReference type="PRINTS" id="PR00368">
    <property type="entry name" value="FADPNR"/>
</dbReference>